<dbReference type="EMBL" id="BQNB010009288">
    <property type="protein sequence ID" value="GJS61403.1"/>
    <property type="molecule type" value="Genomic_DNA"/>
</dbReference>
<reference evidence="1" key="2">
    <citation type="submission" date="2022-01" db="EMBL/GenBank/DDBJ databases">
        <authorList>
            <person name="Yamashiro T."/>
            <person name="Shiraishi A."/>
            <person name="Satake H."/>
            <person name="Nakayama K."/>
        </authorList>
    </citation>
    <scope>NUCLEOTIDE SEQUENCE</scope>
</reference>
<dbReference type="Proteomes" id="UP001151760">
    <property type="component" value="Unassembled WGS sequence"/>
</dbReference>
<organism evidence="1 2">
    <name type="scientific">Tanacetum coccineum</name>
    <dbReference type="NCBI Taxonomy" id="301880"/>
    <lineage>
        <taxon>Eukaryota</taxon>
        <taxon>Viridiplantae</taxon>
        <taxon>Streptophyta</taxon>
        <taxon>Embryophyta</taxon>
        <taxon>Tracheophyta</taxon>
        <taxon>Spermatophyta</taxon>
        <taxon>Magnoliopsida</taxon>
        <taxon>eudicotyledons</taxon>
        <taxon>Gunneridae</taxon>
        <taxon>Pentapetalae</taxon>
        <taxon>asterids</taxon>
        <taxon>campanulids</taxon>
        <taxon>Asterales</taxon>
        <taxon>Asteraceae</taxon>
        <taxon>Asteroideae</taxon>
        <taxon>Anthemideae</taxon>
        <taxon>Anthemidinae</taxon>
        <taxon>Tanacetum</taxon>
    </lineage>
</organism>
<accession>A0ABQ4X8Q4</accession>
<evidence type="ECO:0000313" key="2">
    <source>
        <dbReference type="Proteomes" id="UP001151760"/>
    </source>
</evidence>
<evidence type="ECO:0000313" key="1">
    <source>
        <dbReference type="EMBL" id="GJS61403.1"/>
    </source>
</evidence>
<keyword evidence="2" id="KW-1185">Reference proteome</keyword>
<gene>
    <name evidence="1" type="ORF">Tco_0656187</name>
</gene>
<protein>
    <submittedName>
        <fullName evidence="1">Uncharacterized protein</fullName>
    </submittedName>
</protein>
<sequence length="330" mass="36437">MSELDLTRIISFCFSLVNHSVNFGTYVVSDVESLISSLSNVWIGKLRLHANVARYERKVNGNSSHGVRKAPGNSSHVGVKVDPQGVKKYHSDSFTNKATSYANVAKSSMCGGGRAADIVQDVKEGRSFVSDQEVKGATNTLTQDISNDSPLALLGCYKDFSSVANTHFICQSEGFLDVEFKYLGAWFSSLKAWHDDFVVDEHLIWLENEDLVDNIGNDQNFVSVEHEIQENEIQVQVSKSIDVHEEADVNEQLCDSDPFELASLINRKCGKAPDLIRSETPEFLPGYSPTSLRDQQETIKVDMALGLNMEGCENTLASLVADNGEFTVNK</sequence>
<name>A0ABQ4X8Q4_9ASTR</name>
<reference evidence="1" key="1">
    <citation type="journal article" date="2022" name="Int. J. Mol. Sci.">
        <title>Draft Genome of Tanacetum Coccineum: Genomic Comparison of Closely Related Tanacetum-Family Plants.</title>
        <authorList>
            <person name="Yamashiro T."/>
            <person name="Shiraishi A."/>
            <person name="Nakayama K."/>
            <person name="Satake H."/>
        </authorList>
    </citation>
    <scope>NUCLEOTIDE SEQUENCE</scope>
</reference>
<comment type="caution">
    <text evidence="1">The sequence shown here is derived from an EMBL/GenBank/DDBJ whole genome shotgun (WGS) entry which is preliminary data.</text>
</comment>
<proteinExistence type="predicted"/>